<dbReference type="PANTHER" id="PTHR22814">
    <property type="entry name" value="COPPER TRANSPORT PROTEIN ATOX1-RELATED"/>
    <property type="match status" value="1"/>
</dbReference>
<dbReference type="PANTHER" id="PTHR22814:SF287">
    <property type="entry name" value="COPPER TRANSPORT PROTEIN ATX1"/>
    <property type="match status" value="1"/>
</dbReference>
<dbReference type="Pfam" id="PF00403">
    <property type="entry name" value="HMA"/>
    <property type="match status" value="1"/>
</dbReference>
<comment type="caution">
    <text evidence="2">The sequence shown here is derived from an EMBL/GenBank/DDBJ whole genome shotgun (WGS) entry which is preliminary data.</text>
</comment>
<gene>
    <name evidence="2" type="ORF">B9N56_01720</name>
</gene>
<dbReference type="GO" id="GO:0046872">
    <property type="term" value="F:metal ion binding"/>
    <property type="evidence" value="ECO:0007669"/>
    <property type="project" value="UniProtKB-KW"/>
</dbReference>
<organism evidence="2 3">
    <name type="scientific">Finegoldia magna</name>
    <name type="common">Peptostreptococcus magnus</name>
    <dbReference type="NCBI Taxonomy" id="1260"/>
    <lineage>
        <taxon>Bacteria</taxon>
        <taxon>Bacillati</taxon>
        <taxon>Bacillota</taxon>
        <taxon>Tissierellia</taxon>
        <taxon>Tissierellales</taxon>
        <taxon>Peptoniphilaceae</taxon>
        <taxon>Finegoldia</taxon>
    </lineage>
</organism>
<evidence type="ECO:0000313" key="3">
    <source>
        <dbReference type="Proteomes" id="UP000215361"/>
    </source>
</evidence>
<protein>
    <submittedName>
        <fullName evidence="2">Transcriptional regulator</fullName>
    </submittedName>
</protein>
<evidence type="ECO:0000313" key="2">
    <source>
        <dbReference type="EMBL" id="OXZ39458.1"/>
    </source>
</evidence>
<evidence type="ECO:0000256" key="1">
    <source>
        <dbReference type="ARBA" id="ARBA00022723"/>
    </source>
</evidence>
<dbReference type="AlphaFoldDB" id="A0A133N2X1"/>
<name>A0A133N2X1_FINMA</name>
<sequence length="66" mass="7275">MKKEFEVLDMVCNHCVESVTKACKSVDGVTDVNVILEDKKAVVEGDFNEADIIKAIDEIGFEATLK</sequence>
<dbReference type="Proteomes" id="UP000215361">
    <property type="component" value="Unassembled WGS sequence"/>
</dbReference>
<dbReference type="SUPFAM" id="SSF55008">
    <property type="entry name" value="HMA, heavy metal-associated domain"/>
    <property type="match status" value="1"/>
</dbReference>
<proteinExistence type="predicted"/>
<dbReference type="Gene3D" id="3.30.70.100">
    <property type="match status" value="1"/>
</dbReference>
<dbReference type="CDD" id="cd00371">
    <property type="entry name" value="HMA"/>
    <property type="match status" value="1"/>
</dbReference>
<keyword evidence="1" id="KW-0479">Metal-binding</keyword>
<dbReference type="PROSITE" id="PS50846">
    <property type="entry name" value="HMA_2"/>
    <property type="match status" value="1"/>
</dbReference>
<dbReference type="EMBL" id="NDYI01000005">
    <property type="protein sequence ID" value="OXZ39458.1"/>
    <property type="molecule type" value="Genomic_DNA"/>
</dbReference>
<dbReference type="FunFam" id="3.30.70.100:FF:000001">
    <property type="entry name" value="ATPase copper transporting beta"/>
    <property type="match status" value="1"/>
</dbReference>
<accession>A0A133N2X1</accession>
<dbReference type="RefSeq" id="WP_002838793.1">
    <property type="nucleotide sequence ID" value="NZ_CAMYDD010000002.1"/>
</dbReference>
<dbReference type="InterPro" id="IPR006121">
    <property type="entry name" value="HMA_dom"/>
</dbReference>
<dbReference type="InterPro" id="IPR036163">
    <property type="entry name" value="HMA_dom_sf"/>
</dbReference>
<reference evidence="3" key="1">
    <citation type="submission" date="2017-04" db="EMBL/GenBank/DDBJ databases">
        <title>Finegoldia magna isolated from orthopedic joint implant-associated infections.</title>
        <authorList>
            <person name="Bjorklund S."/>
            <person name="Bruggemann H."/>
            <person name="Jensen A."/>
            <person name="Hellmark B."/>
            <person name="Soderquist B."/>
        </authorList>
    </citation>
    <scope>NUCLEOTIDE SEQUENCE [LARGE SCALE GENOMIC DNA]</scope>
    <source>
        <strain evidence="3">08T492</strain>
    </source>
</reference>